<evidence type="ECO:0000256" key="1">
    <source>
        <dbReference type="SAM" id="SignalP"/>
    </source>
</evidence>
<reference evidence="2" key="1">
    <citation type="submission" date="2021-04" db="EMBL/GenBank/DDBJ databases">
        <authorList>
            <consortium name="Molecular Ecology Group"/>
        </authorList>
    </citation>
    <scope>NUCLEOTIDE SEQUENCE</scope>
</reference>
<evidence type="ECO:0000313" key="2">
    <source>
        <dbReference type="EMBL" id="CAG5129002.1"/>
    </source>
</evidence>
<organism evidence="2 3">
    <name type="scientific">Candidula unifasciata</name>
    <dbReference type="NCBI Taxonomy" id="100452"/>
    <lineage>
        <taxon>Eukaryota</taxon>
        <taxon>Metazoa</taxon>
        <taxon>Spiralia</taxon>
        <taxon>Lophotrochozoa</taxon>
        <taxon>Mollusca</taxon>
        <taxon>Gastropoda</taxon>
        <taxon>Heterobranchia</taxon>
        <taxon>Euthyneura</taxon>
        <taxon>Panpulmonata</taxon>
        <taxon>Eupulmonata</taxon>
        <taxon>Stylommatophora</taxon>
        <taxon>Helicina</taxon>
        <taxon>Helicoidea</taxon>
        <taxon>Geomitridae</taxon>
        <taxon>Candidula</taxon>
    </lineage>
</organism>
<name>A0A8S3ZNZ2_9EUPU</name>
<feature type="signal peptide" evidence="1">
    <location>
        <begin position="1"/>
        <end position="23"/>
    </location>
</feature>
<comment type="caution">
    <text evidence="2">The sequence shown here is derived from an EMBL/GenBank/DDBJ whole genome shotgun (WGS) entry which is preliminary data.</text>
</comment>
<dbReference type="AlphaFoldDB" id="A0A8S3ZNZ2"/>
<protein>
    <submittedName>
        <fullName evidence="2">Uncharacterized protein</fullName>
    </submittedName>
</protein>
<evidence type="ECO:0000313" key="3">
    <source>
        <dbReference type="Proteomes" id="UP000678393"/>
    </source>
</evidence>
<accession>A0A8S3ZNZ2</accession>
<dbReference type="Proteomes" id="UP000678393">
    <property type="component" value="Unassembled WGS sequence"/>
</dbReference>
<feature type="chain" id="PRO_5035737496" evidence="1">
    <location>
        <begin position="24"/>
        <end position="61"/>
    </location>
</feature>
<feature type="non-terminal residue" evidence="2">
    <location>
        <position position="1"/>
    </location>
</feature>
<gene>
    <name evidence="2" type="ORF">CUNI_LOCUS14560</name>
</gene>
<proteinExistence type="predicted"/>
<sequence length="61" mass="6898">MYWKFIFVNFLLVLPNTWILTSASLENVPDAGLQGFGLEDSVLEAIAQEFSKHQGEEDIPQ</sequence>
<keyword evidence="1" id="KW-0732">Signal</keyword>
<dbReference type="EMBL" id="CAJHNH020003323">
    <property type="protein sequence ID" value="CAG5129002.1"/>
    <property type="molecule type" value="Genomic_DNA"/>
</dbReference>
<keyword evidence="3" id="KW-1185">Reference proteome</keyword>